<reference evidence="1" key="1">
    <citation type="submission" date="2018-02" db="EMBL/GenBank/DDBJ databases">
        <title>Rhizophora mucronata_Transcriptome.</title>
        <authorList>
            <person name="Meera S.P."/>
            <person name="Sreeshan A."/>
            <person name="Augustine A."/>
        </authorList>
    </citation>
    <scope>NUCLEOTIDE SEQUENCE</scope>
    <source>
        <tissue evidence="1">Leaf</tissue>
    </source>
</reference>
<proteinExistence type="predicted"/>
<sequence length="28" mass="3075">MKAQEFLTALHASVIGYSKTTSFPVSFL</sequence>
<accession>A0A2P2R0G6</accession>
<dbReference type="EMBL" id="GGEC01092167">
    <property type="protein sequence ID" value="MBX72651.1"/>
    <property type="molecule type" value="Transcribed_RNA"/>
</dbReference>
<evidence type="ECO:0000313" key="1">
    <source>
        <dbReference type="EMBL" id="MBX72651.1"/>
    </source>
</evidence>
<name>A0A2P2R0G6_RHIMU</name>
<protein>
    <submittedName>
        <fullName evidence="1">Uncharacterized protein</fullName>
    </submittedName>
</protein>
<organism evidence="1">
    <name type="scientific">Rhizophora mucronata</name>
    <name type="common">Asiatic mangrove</name>
    <dbReference type="NCBI Taxonomy" id="61149"/>
    <lineage>
        <taxon>Eukaryota</taxon>
        <taxon>Viridiplantae</taxon>
        <taxon>Streptophyta</taxon>
        <taxon>Embryophyta</taxon>
        <taxon>Tracheophyta</taxon>
        <taxon>Spermatophyta</taxon>
        <taxon>Magnoliopsida</taxon>
        <taxon>eudicotyledons</taxon>
        <taxon>Gunneridae</taxon>
        <taxon>Pentapetalae</taxon>
        <taxon>rosids</taxon>
        <taxon>fabids</taxon>
        <taxon>Malpighiales</taxon>
        <taxon>Rhizophoraceae</taxon>
        <taxon>Rhizophora</taxon>
    </lineage>
</organism>
<dbReference type="AlphaFoldDB" id="A0A2P2R0G6"/>